<name>A0A1F5MHX6_9BACT</name>
<dbReference type="PANTHER" id="PTHR41775:SF1">
    <property type="entry name" value="PEPTIDASE M6-LIKE DOMAIN-CONTAINING PROTEIN"/>
    <property type="match status" value="1"/>
</dbReference>
<evidence type="ECO:0008006" key="3">
    <source>
        <dbReference type="Google" id="ProtNLM"/>
    </source>
</evidence>
<dbReference type="AlphaFoldDB" id="A0A1F5MHX6"/>
<protein>
    <recommendedName>
        <fullName evidence="3">Peptidase M11 gametolysin domain-containing protein</fullName>
    </recommendedName>
</protein>
<comment type="caution">
    <text evidence="1">The sequence shown here is derived from an EMBL/GenBank/DDBJ whole genome shotgun (WGS) entry which is preliminary data.</text>
</comment>
<dbReference type="InterPro" id="IPR024079">
    <property type="entry name" value="MetalloPept_cat_dom_sf"/>
</dbReference>
<sequence length="949" mass="103701">MREKGFAHILILLLLLAGLVAGVYLVTSGNPLKLFSKASESDVQSKLINDLTSQLIQKRDEYNNLTKPGQVNVQAQKEVIDNLTAVAIRRKEELSKLIEQNPQAFLDTAKLADQKDTFPKQVQEYLEEKRQLNGKLDVLHRDDFKNKISQNGYVLDVDGKKFSLYFTSTPPTTSISQIKIEGVGLDFQVVIAGQKGMEDQPFRSQTITPPAVIGDKPVMIFLVHVGRDTREPISQDQLQNLMFGATNSVNSYYQENSYNQLSFSGSIHGWYTTPEPTSTDCLVRYTTMADDIDSQARQAGLDVDSYVYRIYVVASSSSCDHGAQGTIGGNPSRTWVFDNYQETRTYSHELGHGLGLDHANSLMCGTKSVGRYWNRRYGLWESNPECAVSEYGDNYDIMGDFYPVGSNAFHFNAPHKVALGWIPASRVQTVSRAGTYTINSILETSNAGTQILKIAKPDKDNFYYLSYRQPVGLDSGLPVGITLGLDIHIWDGDPSHNTKLVDTHVETANNFTDASLSDNSTFYDQINGITVRQVSHNSTSAQVEVSFGSVTLPPVPSPNTITVQTTCASPHDRYNDNHLDVDISGRVLPINSDTIWLSITDEQSHNTAYVMTTSGTPGVFTNIGIGSAMHAMVQPIRGPQIPLTPDGRTFTVKAVSAPYTSGTPDNPNILAQTSFSKLCFANPSPSSSPSSQSISLSAGNNLIGLTVDKGSGYKAANLASDLNSAQAGTVTQISKWYAGSWQTYIVNFTANNFFDIKAGEGYLIKASRYAQVDLSGAKATLATLTIKPGYNSISFPEVSTSINTAEKLVNEMKNQGINITTISRWKDGRWNSYIPGFPAGSFNLQEGEGYYLKSSTNEYKTFNIATSAPSSASGLTVQVEKPSFSCTSCIADINKDKNVNISDISLWAACRVRGINSSSRCLNADLDQDGQVGNEGELKCLTSQFGKKC</sequence>
<proteinExistence type="predicted"/>
<dbReference type="GO" id="GO:0008237">
    <property type="term" value="F:metallopeptidase activity"/>
    <property type="evidence" value="ECO:0007669"/>
    <property type="project" value="InterPro"/>
</dbReference>
<evidence type="ECO:0000313" key="2">
    <source>
        <dbReference type="Proteomes" id="UP000178859"/>
    </source>
</evidence>
<dbReference type="SUPFAM" id="SSF55486">
    <property type="entry name" value="Metalloproteases ('zincins'), catalytic domain"/>
    <property type="match status" value="1"/>
</dbReference>
<evidence type="ECO:0000313" key="1">
    <source>
        <dbReference type="EMBL" id="OGE64963.1"/>
    </source>
</evidence>
<organism evidence="1 2">
    <name type="scientific">Candidatus Daviesbacteria bacterium RIFCSPLOWO2_02_FULL_36_7</name>
    <dbReference type="NCBI Taxonomy" id="1797792"/>
    <lineage>
        <taxon>Bacteria</taxon>
        <taxon>Candidatus Daviesiibacteriota</taxon>
    </lineage>
</organism>
<dbReference type="Gene3D" id="3.40.390.10">
    <property type="entry name" value="Collagenase (Catalytic Domain)"/>
    <property type="match status" value="1"/>
</dbReference>
<dbReference type="EMBL" id="MFDT01000014">
    <property type="protein sequence ID" value="OGE64963.1"/>
    <property type="molecule type" value="Genomic_DNA"/>
</dbReference>
<gene>
    <name evidence="1" type="ORF">A3I48_01705</name>
</gene>
<dbReference type="Gene3D" id="1.10.1330.10">
    <property type="entry name" value="Dockerin domain"/>
    <property type="match status" value="1"/>
</dbReference>
<dbReference type="Proteomes" id="UP000178859">
    <property type="component" value="Unassembled WGS sequence"/>
</dbReference>
<accession>A0A1F5MHX6</accession>
<dbReference type="GO" id="GO:0000272">
    <property type="term" value="P:polysaccharide catabolic process"/>
    <property type="evidence" value="ECO:0007669"/>
    <property type="project" value="InterPro"/>
</dbReference>
<dbReference type="PANTHER" id="PTHR41775">
    <property type="entry name" value="SECRETED PROTEIN-RELATED"/>
    <property type="match status" value="1"/>
</dbReference>
<dbReference type="InterPro" id="IPR036439">
    <property type="entry name" value="Dockerin_dom_sf"/>
</dbReference>
<reference evidence="1 2" key="1">
    <citation type="journal article" date="2016" name="Nat. Commun.">
        <title>Thousands of microbial genomes shed light on interconnected biogeochemical processes in an aquifer system.</title>
        <authorList>
            <person name="Anantharaman K."/>
            <person name="Brown C.T."/>
            <person name="Hug L.A."/>
            <person name="Sharon I."/>
            <person name="Castelle C.J."/>
            <person name="Probst A.J."/>
            <person name="Thomas B.C."/>
            <person name="Singh A."/>
            <person name="Wilkins M.J."/>
            <person name="Karaoz U."/>
            <person name="Brodie E.L."/>
            <person name="Williams K.H."/>
            <person name="Hubbard S.S."/>
            <person name="Banfield J.F."/>
        </authorList>
    </citation>
    <scope>NUCLEOTIDE SEQUENCE [LARGE SCALE GENOMIC DNA]</scope>
</reference>